<name>A0A841P672_9HYPH</name>
<feature type="region of interest" description="Disordered" evidence="1">
    <location>
        <begin position="1"/>
        <end position="71"/>
    </location>
</feature>
<dbReference type="AlphaFoldDB" id="A0A841P672"/>
<accession>A0A841P672</accession>
<gene>
    <name evidence="2" type="ORF">HNQ71_003350</name>
</gene>
<organism evidence="2 3">
    <name type="scientific">Mesorhizobium sangaii</name>
    <dbReference type="NCBI Taxonomy" id="505389"/>
    <lineage>
        <taxon>Bacteria</taxon>
        <taxon>Pseudomonadati</taxon>
        <taxon>Pseudomonadota</taxon>
        <taxon>Alphaproteobacteria</taxon>
        <taxon>Hyphomicrobiales</taxon>
        <taxon>Phyllobacteriaceae</taxon>
        <taxon>Mesorhizobium</taxon>
    </lineage>
</organism>
<evidence type="ECO:0000313" key="3">
    <source>
        <dbReference type="Proteomes" id="UP000556329"/>
    </source>
</evidence>
<dbReference type="Proteomes" id="UP000556329">
    <property type="component" value="Unassembled WGS sequence"/>
</dbReference>
<feature type="compositionally biased region" description="Basic and acidic residues" evidence="1">
    <location>
        <begin position="1"/>
        <end position="11"/>
    </location>
</feature>
<dbReference type="RefSeq" id="WP_184873603.1">
    <property type="nucleotide sequence ID" value="NZ_JACHEF010000003.1"/>
</dbReference>
<protein>
    <submittedName>
        <fullName evidence="2">Uncharacterized protein</fullName>
    </submittedName>
</protein>
<comment type="caution">
    <text evidence="2">The sequence shown here is derived from an EMBL/GenBank/DDBJ whole genome shotgun (WGS) entry which is preliminary data.</text>
</comment>
<evidence type="ECO:0000256" key="1">
    <source>
        <dbReference type="SAM" id="MobiDB-lite"/>
    </source>
</evidence>
<keyword evidence="3" id="KW-1185">Reference proteome</keyword>
<sequence>MSDNENRRETGATKYPAKTGADPSDAFSQDAAGNKKPKNGAGLTRPVNEVDDKTHQSDGQNPSDHVKSSRP</sequence>
<evidence type="ECO:0000313" key="2">
    <source>
        <dbReference type="EMBL" id="MBB6410676.1"/>
    </source>
</evidence>
<proteinExistence type="predicted"/>
<reference evidence="2 3" key="1">
    <citation type="submission" date="2020-08" db="EMBL/GenBank/DDBJ databases">
        <title>Genomic Encyclopedia of Type Strains, Phase IV (KMG-IV): sequencing the most valuable type-strain genomes for metagenomic binning, comparative biology and taxonomic classification.</title>
        <authorList>
            <person name="Goeker M."/>
        </authorList>
    </citation>
    <scope>NUCLEOTIDE SEQUENCE [LARGE SCALE GENOMIC DNA]</scope>
    <source>
        <strain evidence="2 3">DSM 100039</strain>
    </source>
</reference>
<dbReference type="EMBL" id="JACHEF010000003">
    <property type="protein sequence ID" value="MBB6410676.1"/>
    <property type="molecule type" value="Genomic_DNA"/>
</dbReference>